<dbReference type="Proteomes" id="UP001144978">
    <property type="component" value="Unassembled WGS sequence"/>
</dbReference>
<accession>A0ACC1PTK4</accession>
<protein>
    <submittedName>
        <fullName evidence="1">Uncharacterized protein</fullName>
    </submittedName>
</protein>
<name>A0ACC1PTK4_9APHY</name>
<reference evidence="1" key="1">
    <citation type="submission" date="2022-08" db="EMBL/GenBank/DDBJ databases">
        <title>Genome Sequence of Pycnoporus sanguineus.</title>
        <authorList>
            <person name="Buettner E."/>
        </authorList>
    </citation>
    <scope>NUCLEOTIDE SEQUENCE</scope>
    <source>
        <strain evidence="1">CG-C14</strain>
    </source>
</reference>
<organism evidence="1 2">
    <name type="scientific">Trametes sanguinea</name>
    <dbReference type="NCBI Taxonomy" id="158606"/>
    <lineage>
        <taxon>Eukaryota</taxon>
        <taxon>Fungi</taxon>
        <taxon>Dikarya</taxon>
        <taxon>Basidiomycota</taxon>
        <taxon>Agaricomycotina</taxon>
        <taxon>Agaricomycetes</taxon>
        <taxon>Polyporales</taxon>
        <taxon>Polyporaceae</taxon>
        <taxon>Trametes</taxon>
    </lineage>
</organism>
<evidence type="ECO:0000313" key="1">
    <source>
        <dbReference type="EMBL" id="KAJ3001497.1"/>
    </source>
</evidence>
<comment type="caution">
    <text evidence="1">The sequence shown here is derived from an EMBL/GenBank/DDBJ whole genome shotgun (WGS) entry which is preliminary data.</text>
</comment>
<dbReference type="EMBL" id="JANSHE010001695">
    <property type="protein sequence ID" value="KAJ3001497.1"/>
    <property type="molecule type" value="Genomic_DNA"/>
</dbReference>
<proteinExistence type="predicted"/>
<sequence length="183" mass="20850">MGAYAFAYPASLLLQVAENLAVLSLPAFDPPPSVQNTRKKLNQNWLIFKANLNLRGCWRTNHSYHITEIARLQPPRLSQSVHREECTQCFDNKDSPLGIDVCLTCFNGGCLDKDRHHARTHVAKTGHTFTLNVKRKLRPSANRTDEEEPPAKMKKLAIVEEREEDKYEYKTVLKCWNPSSTAS</sequence>
<gene>
    <name evidence="1" type="ORF">NUW54_g6385</name>
</gene>
<keyword evidence="2" id="KW-1185">Reference proteome</keyword>
<evidence type="ECO:0000313" key="2">
    <source>
        <dbReference type="Proteomes" id="UP001144978"/>
    </source>
</evidence>